<keyword evidence="1" id="KW-0812">Transmembrane</keyword>
<sequence>MQQGNLLELHKRRDFSAKLSASVDFIRLHARPFIKALTFISGPFIILGAILMADGYGQLMNLSALSDPGTAPVVLENMFGLGIPIISGLIFLFVAGTLLIATVYQYVVIYDEKKSTDISVSEVWQRVKSFMWTVLGSLVIWSIALVIIYLGGVFLVVAFSQVNTFFGVITGIALGIILIYLIVAFSLVFVVQAYDKTDVFTSFGRALKLIRGKWWSTFGLIFVAGLIQSFVSYIFMIPWYVTFFAGTLHAAEETGLSEPSLLFQIANYTTLSLAFLASNLLNAFPLLALGFQYFNLVELKEARGLMNKIETFGQQDTSDEDEEHY</sequence>
<organism evidence="2 3">
    <name type="scientific">Fulvivirga sedimenti</name>
    <dbReference type="NCBI Taxonomy" id="2879465"/>
    <lineage>
        <taxon>Bacteria</taxon>
        <taxon>Pseudomonadati</taxon>
        <taxon>Bacteroidota</taxon>
        <taxon>Cytophagia</taxon>
        <taxon>Cytophagales</taxon>
        <taxon>Fulvivirgaceae</taxon>
        <taxon>Fulvivirga</taxon>
    </lineage>
</organism>
<evidence type="ECO:0000313" key="2">
    <source>
        <dbReference type="EMBL" id="MCA6074360.1"/>
    </source>
</evidence>
<comment type="caution">
    <text evidence="2">The sequence shown here is derived from an EMBL/GenBank/DDBJ whole genome shotgun (WGS) entry which is preliminary data.</text>
</comment>
<dbReference type="Proteomes" id="UP001139409">
    <property type="component" value="Unassembled WGS sequence"/>
</dbReference>
<dbReference type="AlphaFoldDB" id="A0A9X1KW49"/>
<dbReference type="EMBL" id="JAIXNE010000001">
    <property type="protein sequence ID" value="MCA6074360.1"/>
    <property type="molecule type" value="Genomic_DNA"/>
</dbReference>
<feature type="transmembrane region" description="Helical" evidence="1">
    <location>
        <begin position="130"/>
        <end position="159"/>
    </location>
</feature>
<protein>
    <recommendedName>
        <fullName evidence="4">Glycerophosphoryl diester phosphodiesterase membrane domain-containing protein</fullName>
    </recommendedName>
</protein>
<dbReference type="RefSeq" id="WP_225697454.1">
    <property type="nucleotide sequence ID" value="NZ_JAIXNE010000001.1"/>
</dbReference>
<proteinExistence type="predicted"/>
<feature type="transmembrane region" description="Helical" evidence="1">
    <location>
        <begin position="79"/>
        <end position="109"/>
    </location>
</feature>
<accession>A0A9X1KW49</accession>
<gene>
    <name evidence="2" type="ORF">LDX50_05745</name>
</gene>
<keyword evidence="3" id="KW-1185">Reference proteome</keyword>
<keyword evidence="1" id="KW-0472">Membrane</keyword>
<evidence type="ECO:0000256" key="1">
    <source>
        <dbReference type="SAM" id="Phobius"/>
    </source>
</evidence>
<name>A0A9X1KW49_9BACT</name>
<reference evidence="2" key="1">
    <citation type="submission" date="2021-09" db="EMBL/GenBank/DDBJ databases">
        <title>Fulvivirga sp. isolated from coastal sediment.</title>
        <authorList>
            <person name="Yu H."/>
        </authorList>
    </citation>
    <scope>NUCLEOTIDE SEQUENCE</scope>
    <source>
        <strain evidence="2">1062</strain>
    </source>
</reference>
<feature type="transmembrane region" description="Helical" evidence="1">
    <location>
        <begin position="215"/>
        <end position="241"/>
    </location>
</feature>
<evidence type="ECO:0008006" key="4">
    <source>
        <dbReference type="Google" id="ProtNLM"/>
    </source>
</evidence>
<evidence type="ECO:0000313" key="3">
    <source>
        <dbReference type="Proteomes" id="UP001139409"/>
    </source>
</evidence>
<keyword evidence="1" id="KW-1133">Transmembrane helix</keyword>
<feature type="transmembrane region" description="Helical" evidence="1">
    <location>
        <begin position="165"/>
        <end position="194"/>
    </location>
</feature>
<feature type="transmembrane region" description="Helical" evidence="1">
    <location>
        <begin position="36"/>
        <end position="59"/>
    </location>
</feature>